<feature type="transmembrane region" description="Helical" evidence="7">
    <location>
        <begin position="684"/>
        <end position="704"/>
    </location>
</feature>
<dbReference type="PROSITE" id="PS50893">
    <property type="entry name" value="ABC_TRANSPORTER_2"/>
    <property type="match status" value="2"/>
</dbReference>
<keyword evidence="9" id="KW-1185">Reference proteome</keyword>
<dbReference type="InterPro" id="IPR003593">
    <property type="entry name" value="AAA+_ATPase"/>
</dbReference>
<feature type="transmembrane region" description="Helical" evidence="7">
    <location>
        <begin position="546"/>
        <end position="573"/>
    </location>
</feature>
<feature type="domain" description="ABC transporter" evidence="8">
    <location>
        <begin position="1"/>
        <end position="210"/>
    </location>
</feature>
<dbReference type="InterPro" id="IPR017871">
    <property type="entry name" value="ABC_transporter-like_CS"/>
</dbReference>
<name>A0A7E4WBQ9_PANRE</name>
<dbReference type="SMART" id="SM00382">
    <property type="entry name" value="AAA"/>
    <property type="match status" value="1"/>
</dbReference>
<feature type="transmembrane region" description="Helical" evidence="7">
    <location>
        <begin position="507"/>
        <end position="526"/>
    </location>
</feature>
<keyword evidence="5 7" id="KW-1133">Transmembrane helix</keyword>
<evidence type="ECO:0000256" key="1">
    <source>
        <dbReference type="ARBA" id="ARBA00004141"/>
    </source>
</evidence>
<dbReference type="FunFam" id="3.40.50.300:FF:001598">
    <property type="entry name" value="ABC transporter ced-7"/>
    <property type="match status" value="1"/>
</dbReference>
<dbReference type="GO" id="GO:0005524">
    <property type="term" value="F:ATP binding"/>
    <property type="evidence" value="ECO:0007669"/>
    <property type="project" value="UniProtKB-KW"/>
</dbReference>
<dbReference type="Pfam" id="PF12698">
    <property type="entry name" value="ABC2_membrane_3"/>
    <property type="match status" value="1"/>
</dbReference>
<feature type="transmembrane region" description="Helical" evidence="7">
    <location>
        <begin position="355"/>
        <end position="377"/>
    </location>
</feature>
<dbReference type="PANTHER" id="PTHR19229">
    <property type="entry name" value="ATP-BINDING CASSETTE TRANSPORTER SUBFAMILY A ABCA"/>
    <property type="match status" value="1"/>
</dbReference>
<dbReference type="GO" id="GO:0140359">
    <property type="term" value="F:ABC-type transporter activity"/>
    <property type="evidence" value="ECO:0007669"/>
    <property type="project" value="InterPro"/>
</dbReference>
<dbReference type="Pfam" id="PF00005">
    <property type="entry name" value="ABC_tran"/>
    <property type="match status" value="2"/>
</dbReference>
<evidence type="ECO:0000256" key="6">
    <source>
        <dbReference type="ARBA" id="ARBA00023136"/>
    </source>
</evidence>
<comment type="subcellular location">
    <subcellularLocation>
        <location evidence="1">Membrane</location>
        <topology evidence="1">Multi-pass membrane protein</topology>
    </subcellularLocation>
</comment>
<evidence type="ECO:0000256" key="7">
    <source>
        <dbReference type="SAM" id="Phobius"/>
    </source>
</evidence>
<dbReference type="CDD" id="cd03263">
    <property type="entry name" value="ABC_subfamily_A"/>
    <property type="match status" value="2"/>
</dbReference>
<organism evidence="9 10">
    <name type="scientific">Panagrellus redivivus</name>
    <name type="common">Microworm</name>
    <dbReference type="NCBI Taxonomy" id="6233"/>
    <lineage>
        <taxon>Eukaryota</taxon>
        <taxon>Metazoa</taxon>
        <taxon>Ecdysozoa</taxon>
        <taxon>Nematoda</taxon>
        <taxon>Chromadorea</taxon>
        <taxon>Rhabditida</taxon>
        <taxon>Tylenchina</taxon>
        <taxon>Panagrolaimomorpha</taxon>
        <taxon>Panagrolaimoidea</taxon>
        <taxon>Panagrolaimidae</taxon>
        <taxon>Panagrellus</taxon>
    </lineage>
</organism>
<feature type="domain" description="ABC transporter" evidence="8">
    <location>
        <begin position="754"/>
        <end position="977"/>
    </location>
</feature>
<dbReference type="AlphaFoldDB" id="A0A7E4WBQ9"/>
<evidence type="ECO:0000256" key="4">
    <source>
        <dbReference type="ARBA" id="ARBA00022840"/>
    </source>
</evidence>
<dbReference type="Proteomes" id="UP000492821">
    <property type="component" value="Unassembled WGS sequence"/>
</dbReference>
<keyword evidence="6 7" id="KW-0472">Membrane</keyword>
<dbReference type="PANTHER" id="PTHR19229:SF271">
    <property type="entry name" value="ABC TRANSPORTER CED-7"/>
    <property type="match status" value="1"/>
</dbReference>
<dbReference type="PROSITE" id="PS00211">
    <property type="entry name" value="ABC_TRANSPORTER_1"/>
    <property type="match status" value="2"/>
</dbReference>
<dbReference type="WBParaSite" id="Pan_g9825.t1">
    <property type="protein sequence ID" value="Pan_g9825.t1"/>
    <property type="gene ID" value="Pan_g9825"/>
</dbReference>
<dbReference type="Gene3D" id="3.40.50.300">
    <property type="entry name" value="P-loop containing nucleotide triphosphate hydrolases"/>
    <property type="match status" value="2"/>
</dbReference>
<reference evidence="9" key="1">
    <citation type="journal article" date="2013" name="Genetics">
        <title>The draft genome and transcriptome of Panagrellus redivivus are shaped by the harsh demands of a free-living lifestyle.</title>
        <authorList>
            <person name="Srinivasan J."/>
            <person name="Dillman A.R."/>
            <person name="Macchietto M.G."/>
            <person name="Heikkinen L."/>
            <person name="Lakso M."/>
            <person name="Fracchia K.M."/>
            <person name="Antoshechkin I."/>
            <person name="Mortazavi A."/>
            <person name="Wong G."/>
            <person name="Sternberg P.W."/>
        </authorList>
    </citation>
    <scope>NUCLEOTIDE SEQUENCE [LARGE SCALE GENOMIC DNA]</scope>
    <source>
        <strain evidence="9">MT8872</strain>
    </source>
</reference>
<evidence type="ECO:0000313" key="9">
    <source>
        <dbReference type="Proteomes" id="UP000492821"/>
    </source>
</evidence>
<proteinExistence type="predicted"/>
<dbReference type="InterPro" id="IPR026082">
    <property type="entry name" value="ABCA"/>
</dbReference>
<feature type="transmembrane region" description="Helical" evidence="7">
    <location>
        <begin position="646"/>
        <end position="664"/>
    </location>
</feature>
<dbReference type="GO" id="GO:0016887">
    <property type="term" value="F:ATP hydrolysis activity"/>
    <property type="evidence" value="ECO:0007669"/>
    <property type="project" value="InterPro"/>
</dbReference>
<dbReference type="GO" id="GO:0005319">
    <property type="term" value="F:lipid transporter activity"/>
    <property type="evidence" value="ECO:0007669"/>
    <property type="project" value="TreeGrafter"/>
</dbReference>
<keyword evidence="3" id="KW-0547">Nucleotide-binding</keyword>
<evidence type="ECO:0000256" key="5">
    <source>
        <dbReference type="ARBA" id="ARBA00022989"/>
    </source>
</evidence>
<keyword evidence="4" id="KW-0067">ATP-binding</keyword>
<dbReference type="SUPFAM" id="SSF52540">
    <property type="entry name" value="P-loop containing nucleoside triphosphate hydrolases"/>
    <property type="match status" value="2"/>
</dbReference>
<evidence type="ECO:0000256" key="2">
    <source>
        <dbReference type="ARBA" id="ARBA00022692"/>
    </source>
</evidence>
<feature type="transmembrane region" description="Helical" evidence="7">
    <location>
        <begin position="580"/>
        <end position="602"/>
    </location>
</feature>
<evidence type="ECO:0000259" key="8">
    <source>
        <dbReference type="PROSITE" id="PS50893"/>
    </source>
</evidence>
<dbReference type="InterPro" id="IPR013525">
    <property type="entry name" value="ABC2_TM"/>
</dbReference>
<dbReference type="InterPro" id="IPR003439">
    <property type="entry name" value="ABC_transporter-like_ATP-bd"/>
</dbReference>
<dbReference type="GO" id="GO:0016020">
    <property type="term" value="C:membrane"/>
    <property type="evidence" value="ECO:0007669"/>
    <property type="project" value="UniProtKB-SubCell"/>
</dbReference>
<sequence length="1078" mass="121640">MQISTFLNITFAISISKGGTWYPPIGGINAPTRGEVFICRQNIEYELSECQKEIGYCPQYNPLFKKLTVEEHLRLYGKLKSDIWDRVGDERITRLLNEINLMEKRNELAKNLSGGMKRKLCVAMALIGNSRVVLLDEPTTGMDPEARHDVAQMLIAEKKHRTILMTTHNMDEADLLGDQIAIMCKGRLICKGSSEYLKKRFGTGYILTLVINGDAAVHEDSIQLAIDATMDAIKNCVPNAKLESTCGMQFSVNLPTEDTNAFVHLFEELEFRKGELDLSTFGLSLSTMEQVFLRVGEMAEPSDDQDNYEDVAARASALFGHCGYEAKPWTVFLNQTFAILCRYFLNAWRHKQRTLFPFILLALALIIVGHSTSNPVIKQTRSFNLLKQEAFTIPMQLSPNETIANFSDFAGKVPHSKHISFAQNANFSKEILNHGYDYPALGIGVQAVNKTFIMFFNGAAYHGPPLALNFLSNTLLNESVNSINVEIKVYSPVDKGRGTGNTYNTPYILTMVCFSFLTSLYVIPLADDRVSCFKHQLLLTKLKKVTYWLAVTIFYLIFYVLFCLMFSTMLVFFKVIPSSLCWITVLLCLLYFVAATPMSYVASFAFTSPIHATTAMLSVNFIAGPILVVTLKLILSFLNFVRGINVIYLLLYIVLPAFPFVDSISDIYRQCAQIGYVEDWDDIVAYSIYMVLSGAFWWLMLFLLEHSFERQSFRGDYQNLSYLPIESDTEELLDEDVRDEIIRVHETPYHRLALSVRDISKSFGNFRALRDVTFGVNPNDCFGLLGVNGAGKTTTFDIITGRTLATSGNAHVSGVDIRQMPVIGYCPQFDALPTDLTGRQVLTILGRLNAFYNVEERVNIVLESIQMTAQADKLVYHYSGGQKRRISIGVTLMSRASLIMLDEPTAGIDPKTRRHIWNLLCAIRDQRVAILLTSHSMDECEVLCSRIGFLNNGSLISIGSSQHLKSRFGNSFLLTLTVSNPSVNILKYLNVIVTKKFGAKPTTDLYYMNVLHWEIPRRMEDSWSDLYRRAQEIANWHHPTFANDTPMITDFSVTQNSLEHVFLRLSKLGALHRSNTLA</sequence>
<keyword evidence="2 7" id="KW-0812">Transmembrane</keyword>
<protein>
    <submittedName>
        <fullName evidence="10">ABC transporter domain-containing protein</fullName>
    </submittedName>
</protein>
<dbReference type="InterPro" id="IPR027417">
    <property type="entry name" value="P-loop_NTPase"/>
</dbReference>
<evidence type="ECO:0000313" key="10">
    <source>
        <dbReference type="WBParaSite" id="Pan_g9825.t1"/>
    </source>
</evidence>
<evidence type="ECO:0000256" key="3">
    <source>
        <dbReference type="ARBA" id="ARBA00022741"/>
    </source>
</evidence>
<feature type="transmembrane region" description="Helical" evidence="7">
    <location>
        <begin position="614"/>
        <end position="634"/>
    </location>
</feature>
<reference evidence="10" key="2">
    <citation type="submission" date="2020-10" db="UniProtKB">
        <authorList>
            <consortium name="WormBaseParasite"/>
        </authorList>
    </citation>
    <scope>IDENTIFICATION</scope>
</reference>
<accession>A0A7E4WBQ9</accession>